<dbReference type="InterPro" id="IPR058249">
    <property type="entry name" value="Pch2_C"/>
</dbReference>
<dbReference type="InterPro" id="IPR044539">
    <property type="entry name" value="Pch2-like"/>
</dbReference>
<dbReference type="InterPro" id="IPR001270">
    <property type="entry name" value="ClpA/B"/>
</dbReference>
<feature type="compositionally biased region" description="Pro residues" evidence="10">
    <location>
        <begin position="30"/>
        <end position="44"/>
    </location>
</feature>
<dbReference type="GO" id="GO:0005694">
    <property type="term" value="C:chromosome"/>
    <property type="evidence" value="ECO:0007669"/>
    <property type="project" value="TreeGrafter"/>
</dbReference>
<dbReference type="PANTHER" id="PTHR45991">
    <property type="entry name" value="PACHYTENE CHECKPOINT PROTEIN 2"/>
    <property type="match status" value="1"/>
</dbReference>
<keyword evidence="7" id="KW-0896">Oogenesis</keyword>
<keyword evidence="3 9" id="KW-0547">Nucleotide-binding</keyword>
<sequence>MNGDASAGPRARPAGDAPPSRAGGDADTHPAPPPPPPAQPPAPPILDVEIVLKLGCATDRARVCKHAREFLTSLRTVTTCTTYMSLGEKLSASAVEVAVFDRTGSQESRCYTVSECQLVCHPHRLEESGPEVEEVEDEAGDMPAATQWILPSRDFHGLWDSLIYETNIKQQLLNFVSTTLLFSDKGVNGNVISWNRVVLLHGPPGTGKTSLCKALAQKLAIRMSDRYAYGQLIEINSHSLFSKWFSESGKLVQKMFTKIQELIDDPKALVCVLIDEVESLTAARRASSSSAEPSDAIRVVNALLTQIDQIKRFPNVLILTTSNITGAIDLAFVDRADIKQFIDLPSPAAIYKIYRSCVEELVRTRIISSAEKLFSLHNLELTQYVGNAATQSSLRLWQIAQASRGLSGRTLRKLPFLAHALFITTPSATMSEFLSALEAAVAKQFQDRTELSNS</sequence>
<dbReference type="GO" id="GO:0007131">
    <property type="term" value="P:reciprocal meiotic recombination"/>
    <property type="evidence" value="ECO:0007669"/>
    <property type="project" value="TreeGrafter"/>
</dbReference>
<evidence type="ECO:0000256" key="2">
    <source>
        <dbReference type="ARBA" id="ARBA00022364"/>
    </source>
</evidence>
<evidence type="ECO:0000313" key="12">
    <source>
        <dbReference type="EMBL" id="KAF0309003.1"/>
    </source>
</evidence>
<proteinExistence type="inferred from homology"/>
<dbReference type="PANTHER" id="PTHR45991:SF1">
    <property type="entry name" value="PACHYTENE CHECKPOINT PROTEIN 2 HOMOLOG"/>
    <property type="match status" value="1"/>
</dbReference>
<dbReference type="Pfam" id="PF00004">
    <property type="entry name" value="AAA"/>
    <property type="match status" value="1"/>
</dbReference>
<dbReference type="PRINTS" id="PR00300">
    <property type="entry name" value="CLPPROTEASEA"/>
</dbReference>
<dbReference type="InterPro" id="IPR003959">
    <property type="entry name" value="ATPase_AAA_core"/>
</dbReference>
<evidence type="ECO:0000256" key="6">
    <source>
        <dbReference type="ARBA" id="ARBA00022871"/>
    </source>
</evidence>
<dbReference type="FunFam" id="3.40.50.300:FF:000662">
    <property type="entry name" value="Pachytene checkpoint protein 2 homolog"/>
    <property type="match status" value="1"/>
</dbReference>
<evidence type="ECO:0000256" key="9">
    <source>
        <dbReference type="RuleBase" id="RU003651"/>
    </source>
</evidence>
<evidence type="ECO:0000256" key="5">
    <source>
        <dbReference type="ARBA" id="ARBA00022840"/>
    </source>
</evidence>
<keyword evidence="5 9" id="KW-0067">ATP-binding</keyword>
<dbReference type="SMART" id="SM00382">
    <property type="entry name" value="AAA"/>
    <property type="match status" value="1"/>
</dbReference>
<protein>
    <recommendedName>
        <fullName evidence="2">Pachytene checkpoint protein 2 homolog</fullName>
    </recommendedName>
</protein>
<dbReference type="GO" id="GO:0051598">
    <property type="term" value="P:meiotic recombination checkpoint signaling"/>
    <property type="evidence" value="ECO:0007669"/>
    <property type="project" value="TreeGrafter"/>
</dbReference>
<feature type="region of interest" description="Disordered" evidence="10">
    <location>
        <begin position="1"/>
        <end position="44"/>
    </location>
</feature>
<dbReference type="PROSITE" id="PS00674">
    <property type="entry name" value="AAA"/>
    <property type="match status" value="1"/>
</dbReference>
<organism evidence="12 13">
    <name type="scientific">Amphibalanus amphitrite</name>
    <name type="common">Striped barnacle</name>
    <name type="synonym">Balanus amphitrite</name>
    <dbReference type="NCBI Taxonomy" id="1232801"/>
    <lineage>
        <taxon>Eukaryota</taxon>
        <taxon>Metazoa</taxon>
        <taxon>Ecdysozoa</taxon>
        <taxon>Arthropoda</taxon>
        <taxon>Crustacea</taxon>
        <taxon>Multicrustacea</taxon>
        <taxon>Cirripedia</taxon>
        <taxon>Thoracica</taxon>
        <taxon>Thoracicalcarea</taxon>
        <taxon>Balanomorpha</taxon>
        <taxon>Balanoidea</taxon>
        <taxon>Balanidae</taxon>
        <taxon>Amphibalaninae</taxon>
        <taxon>Amphibalanus</taxon>
    </lineage>
</organism>
<evidence type="ECO:0000313" key="13">
    <source>
        <dbReference type="Proteomes" id="UP000440578"/>
    </source>
</evidence>
<dbReference type="GO" id="GO:0042802">
    <property type="term" value="F:identical protein binding"/>
    <property type="evidence" value="ECO:0007669"/>
    <property type="project" value="UniProtKB-ARBA"/>
</dbReference>
<dbReference type="GO" id="GO:0005524">
    <property type="term" value="F:ATP binding"/>
    <property type="evidence" value="ECO:0007669"/>
    <property type="project" value="UniProtKB-KW"/>
</dbReference>
<dbReference type="GO" id="GO:0016887">
    <property type="term" value="F:ATP hydrolysis activity"/>
    <property type="evidence" value="ECO:0007669"/>
    <property type="project" value="InterPro"/>
</dbReference>
<feature type="domain" description="AAA+ ATPase" evidence="11">
    <location>
        <begin position="194"/>
        <end position="346"/>
    </location>
</feature>
<dbReference type="InterPro" id="IPR003593">
    <property type="entry name" value="AAA+_ATPase"/>
</dbReference>
<gene>
    <name evidence="12" type="primary">TRIP13</name>
    <name evidence="12" type="ORF">FJT64_019847</name>
</gene>
<dbReference type="InterPro" id="IPR003960">
    <property type="entry name" value="ATPase_AAA_CS"/>
</dbReference>
<keyword evidence="6" id="KW-0744">Spermatogenesis</keyword>
<evidence type="ECO:0000259" key="11">
    <source>
        <dbReference type="SMART" id="SM00382"/>
    </source>
</evidence>
<dbReference type="GO" id="GO:0048477">
    <property type="term" value="P:oogenesis"/>
    <property type="evidence" value="ECO:0007669"/>
    <property type="project" value="UniProtKB-KW"/>
</dbReference>
<evidence type="ECO:0000256" key="10">
    <source>
        <dbReference type="SAM" id="MobiDB-lite"/>
    </source>
</evidence>
<name>A0A6A4WSJ3_AMPAM</name>
<keyword evidence="4" id="KW-0221">Differentiation</keyword>
<dbReference type="Pfam" id="PF23242">
    <property type="entry name" value="AAA_lid_TRIP13_C"/>
    <property type="match status" value="1"/>
</dbReference>
<accession>A0A6A4WSJ3</accession>
<evidence type="ECO:0000256" key="8">
    <source>
        <dbReference type="ARBA" id="ARBA00023254"/>
    </source>
</evidence>
<dbReference type="CDD" id="cd19508">
    <property type="entry name" value="RecA-like_Pch2-like"/>
    <property type="match status" value="1"/>
</dbReference>
<dbReference type="InterPro" id="IPR027417">
    <property type="entry name" value="P-loop_NTPase"/>
</dbReference>
<evidence type="ECO:0000256" key="3">
    <source>
        <dbReference type="ARBA" id="ARBA00022741"/>
    </source>
</evidence>
<dbReference type="GO" id="GO:0005634">
    <property type="term" value="C:nucleus"/>
    <property type="evidence" value="ECO:0007669"/>
    <property type="project" value="TreeGrafter"/>
</dbReference>
<evidence type="ECO:0000256" key="1">
    <source>
        <dbReference type="ARBA" id="ARBA00007271"/>
    </source>
</evidence>
<comment type="caution">
    <text evidence="12">The sequence shown here is derived from an EMBL/GenBank/DDBJ whole genome shotgun (WGS) entry which is preliminary data.</text>
</comment>
<reference evidence="12 13" key="1">
    <citation type="submission" date="2019-07" db="EMBL/GenBank/DDBJ databases">
        <title>Draft genome assembly of a fouling barnacle, Amphibalanus amphitrite (Darwin, 1854): The first reference genome for Thecostraca.</title>
        <authorList>
            <person name="Kim W."/>
        </authorList>
    </citation>
    <scope>NUCLEOTIDE SEQUENCE [LARGE SCALE GENOMIC DNA]</scope>
    <source>
        <strain evidence="12">SNU_AA5</strain>
        <tissue evidence="12">Soma without cirri and trophi</tissue>
    </source>
</reference>
<keyword evidence="13" id="KW-1185">Reference proteome</keyword>
<dbReference type="SUPFAM" id="SSF52540">
    <property type="entry name" value="P-loop containing nucleoside triphosphate hydrolases"/>
    <property type="match status" value="1"/>
</dbReference>
<dbReference type="Proteomes" id="UP000440578">
    <property type="component" value="Unassembled WGS sequence"/>
</dbReference>
<dbReference type="EMBL" id="VIIS01000445">
    <property type="protein sequence ID" value="KAF0309003.1"/>
    <property type="molecule type" value="Genomic_DNA"/>
</dbReference>
<comment type="similarity">
    <text evidence="1">Belongs to the AAA ATPase family. PCH2 subfamily.</text>
</comment>
<keyword evidence="8" id="KW-0469">Meiosis</keyword>
<feature type="compositionally biased region" description="Low complexity" evidence="10">
    <location>
        <begin position="1"/>
        <end position="25"/>
    </location>
</feature>
<dbReference type="AlphaFoldDB" id="A0A6A4WSJ3"/>
<dbReference type="Gene3D" id="3.40.50.300">
    <property type="entry name" value="P-loop containing nucleotide triphosphate hydrolases"/>
    <property type="match status" value="1"/>
</dbReference>
<evidence type="ECO:0000256" key="4">
    <source>
        <dbReference type="ARBA" id="ARBA00022782"/>
    </source>
</evidence>
<evidence type="ECO:0000256" key="7">
    <source>
        <dbReference type="ARBA" id="ARBA00022943"/>
    </source>
</evidence>
<dbReference type="GO" id="GO:0007283">
    <property type="term" value="P:spermatogenesis"/>
    <property type="evidence" value="ECO:0007669"/>
    <property type="project" value="UniProtKB-KW"/>
</dbReference>